<keyword evidence="1" id="KW-1133">Transmembrane helix</keyword>
<organism evidence="2 3">
    <name type="scientific">Candidatus Roizmanbacteria bacterium GW2011_GWB1_40_7</name>
    <dbReference type="NCBI Taxonomy" id="1618482"/>
    <lineage>
        <taxon>Bacteria</taxon>
        <taxon>Candidatus Roizmaniibacteriota</taxon>
    </lineage>
</organism>
<name>A0A0G0T7C2_9BACT</name>
<keyword evidence="1" id="KW-0472">Membrane</keyword>
<reference evidence="2 3" key="1">
    <citation type="journal article" date="2015" name="Nature">
        <title>rRNA introns, odd ribosomes, and small enigmatic genomes across a large radiation of phyla.</title>
        <authorList>
            <person name="Brown C.T."/>
            <person name="Hug L.A."/>
            <person name="Thomas B.C."/>
            <person name="Sharon I."/>
            <person name="Castelle C.J."/>
            <person name="Singh A."/>
            <person name="Wilkins M.J."/>
            <person name="Williams K.H."/>
            <person name="Banfield J.F."/>
        </authorList>
    </citation>
    <scope>NUCLEOTIDE SEQUENCE [LARGE SCALE GENOMIC DNA]</scope>
</reference>
<gene>
    <name evidence="2" type="ORF">UU14_C0046G0002</name>
</gene>
<evidence type="ECO:0000313" key="3">
    <source>
        <dbReference type="Proteomes" id="UP000034664"/>
    </source>
</evidence>
<keyword evidence="1" id="KW-0812">Transmembrane</keyword>
<dbReference type="Gene3D" id="3.30.700.10">
    <property type="entry name" value="Glycoprotein, Type 4 Pilin"/>
    <property type="match status" value="1"/>
</dbReference>
<evidence type="ECO:0000313" key="2">
    <source>
        <dbReference type="EMBL" id="KKR70636.1"/>
    </source>
</evidence>
<accession>A0A0G0T7C2</accession>
<protein>
    <recommendedName>
        <fullName evidence="4">General secretion pathway protein G</fullName>
    </recommendedName>
</protein>
<dbReference type="SUPFAM" id="SSF54523">
    <property type="entry name" value="Pili subunits"/>
    <property type="match status" value="1"/>
</dbReference>
<dbReference type="PROSITE" id="PS00409">
    <property type="entry name" value="PROKAR_NTER_METHYL"/>
    <property type="match status" value="1"/>
</dbReference>
<dbReference type="Pfam" id="PF07963">
    <property type="entry name" value="N_methyl"/>
    <property type="match status" value="1"/>
</dbReference>
<dbReference type="AlphaFoldDB" id="A0A0G0T7C2"/>
<dbReference type="Proteomes" id="UP000034664">
    <property type="component" value="Unassembled WGS sequence"/>
</dbReference>
<sequence length="146" mass="14862">MHGFTLVELLVVIGILAILTAIVLVAINPGRQLAQARDTSRRAAVTSIVSAVTAFEADPDNTGALPAIPPCVPGPAGTVGTAVGNVDLALVLAPNYIAGMPIDPLPSGGFDATNTGYTICTTSTNPNRYQVGAPSAEIATQILVER</sequence>
<proteinExistence type="predicted"/>
<dbReference type="NCBIfam" id="TIGR02532">
    <property type="entry name" value="IV_pilin_GFxxxE"/>
    <property type="match status" value="1"/>
</dbReference>
<dbReference type="EMBL" id="LBZM01000046">
    <property type="protein sequence ID" value="KKR70636.1"/>
    <property type="molecule type" value="Genomic_DNA"/>
</dbReference>
<feature type="transmembrane region" description="Helical" evidence="1">
    <location>
        <begin position="6"/>
        <end position="27"/>
    </location>
</feature>
<dbReference type="InterPro" id="IPR012902">
    <property type="entry name" value="N_methyl_site"/>
</dbReference>
<comment type="caution">
    <text evidence="2">The sequence shown here is derived from an EMBL/GenBank/DDBJ whole genome shotgun (WGS) entry which is preliminary data.</text>
</comment>
<evidence type="ECO:0008006" key="4">
    <source>
        <dbReference type="Google" id="ProtNLM"/>
    </source>
</evidence>
<evidence type="ECO:0000256" key="1">
    <source>
        <dbReference type="SAM" id="Phobius"/>
    </source>
</evidence>
<dbReference type="InterPro" id="IPR045584">
    <property type="entry name" value="Pilin-like"/>
</dbReference>